<dbReference type="RefSeq" id="XP_014144852.1">
    <property type="nucleotide sequence ID" value="XM_014289377.1"/>
</dbReference>
<dbReference type="InterPro" id="IPR036013">
    <property type="entry name" value="Band_7/SPFH_dom_sf"/>
</dbReference>
<evidence type="ECO:0000313" key="2">
    <source>
        <dbReference type="EMBL" id="KNC70950.1"/>
    </source>
</evidence>
<feature type="non-terminal residue" evidence="2">
    <location>
        <position position="127"/>
    </location>
</feature>
<organism evidence="2 3">
    <name type="scientific">Sphaeroforma arctica JP610</name>
    <dbReference type="NCBI Taxonomy" id="667725"/>
    <lineage>
        <taxon>Eukaryota</taxon>
        <taxon>Ichthyosporea</taxon>
        <taxon>Ichthyophonida</taxon>
        <taxon>Sphaeroforma</taxon>
    </lineage>
</organism>
<dbReference type="eggNOG" id="KOG2620">
    <property type="taxonomic scope" value="Eukaryota"/>
</dbReference>
<dbReference type="PANTHER" id="PTHR43327">
    <property type="entry name" value="STOMATIN-LIKE PROTEIN 2, MITOCHONDRIAL"/>
    <property type="match status" value="1"/>
</dbReference>
<dbReference type="PANTHER" id="PTHR43327:SF10">
    <property type="entry name" value="STOMATIN-LIKE PROTEIN 2, MITOCHONDRIAL"/>
    <property type="match status" value="1"/>
</dbReference>
<protein>
    <recommendedName>
        <fullName evidence="1">Band 7 domain-containing protein</fullName>
    </recommendedName>
</protein>
<dbReference type="Proteomes" id="UP000054560">
    <property type="component" value="Unassembled WGS sequence"/>
</dbReference>
<dbReference type="InterPro" id="IPR050710">
    <property type="entry name" value="Band7/mec-2_domain"/>
</dbReference>
<dbReference type="InterPro" id="IPR001107">
    <property type="entry name" value="Band_7"/>
</dbReference>
<dbReference type="SUPFAM" id="SSF117892">
    <property type="entry name" value="Band 7/SPFH domain"/>
    <property type="match status" value="1"/>
</dbReference>
<dbReference type="GO" id="GO:0005739">
    <property type="term" value="C:mitochondrion"/>
    <property type="evidence" value="ECO:0007669"/>
    <property type="project" value="TreeGrafter"/>
</dbReference>
<dbReference type="GO" id="GO:0007005">
    <property type="term" value="P:mitochondrion organization"/>
    <property type="evidence" value="ECO:0007669"/>
    <property type="project" value="TreeGrafter"/>
</dbReference>
<sequence>MRSEIGKLSLDNIFRERSSLNESIVLAINQAAAEWGIACMRYEIRDIQLPEKVVEAMQMQVAAERKKRASILESEGARDSAINRAEGDKRAVILQSEAEMSNLINLAKGEAESIRVRAEATAQSIEV</sequence>
<dbReference type="STRING" id="667725.A0A0L0F2K0"/>
<dbReference type="GO" id="GO:0016020">
    <property type="term" value="C:membrane"/>
    <property type="evidence" value="ECO:0007669"/>
    <property type="project" value="InterPro"/>
</dbReference>
<gene>
    <name evidence="2" type="ORF">SARC_16518</name>
</gene>
<dbReference type="PRINTS" id="PR00721">
    <property type="entry name" value="STOMATIN"/>
</dbReference>
<evidence type="ECO:0000313" key="3">
    <source>
        <dbReference type="Proteomes" id="UP000054560"/>
    </source>
</evidence>
<dbReference type="Gene3D" id="3.30.479.30">
    <property type="entry name" value="Band 7 domain"/>
    <property type="match status" value="1"/>
</dbReference>
<name>A0A0L0F2K0_9EUKA</name>
<dbReference type="Pfam" id="PF01145">
    <property type="entry name" value="Band_7"/>
    <property type="match status" value="1"/>
</dbReference>
<reference evidence="2 3" key="1">
    <citation type="submission" date="2011-02" db="EMBL/GenBank/DDBJ databases">
        <title>The Genome Sequence of Sphaeroforma arctica JP610.</title>
        <authorList>
            <consortium name="The Broad Institute Genome Sequencing Platform"/>
            <person name="Russ C."/>
            <person name="Cuomo C."/>
            <person name="Young S.K."/>
            <person name="Zeng Q."/>
            <person name="Gargeya S."/>
            <person name="Alvarado L."/>
            <person name="Berlin A."/>
            <person name="Chapman S.B."/>
            <person name="Chen Z."/>
            <person name="Freedman E."/>
            <person name="Gellesch M."/>
            <person name="Goldberg J."/>
            <person name="Griggs A."/>
            <person name="Gujja S."/>
            <person name="Heilman E."/>
            <person name="Heiman D."/>
            <person name="Howarth C."/>
            <person name="Mehta T."/>
            <person name="Neiman D."/>
            <person name="Pearson M."/>
            <person name="Roberts A."/>
            <person name="Saif S."/>
            <person name="Shea T."/>
            <person name="Shenoy N."/>
            <person name="Sisk P."/>
            <person name="Stolte C."/>
            <person name="Sykes S."/>
            <person name="White J."/>
            <person name="Yandava C."/>
            <person name="Burger G."/>
            <person name="Gray M.W."/>
            <person name="Holland P.W.H."/>
            <person name="King N."/>
            <person name="Lang F.B.F."/>
            <person name="Roger A.J."/>
            <person name="Ruiz-Trillo I."/>
            <person name="Haas B."/>
            <person name="Nusbaum C."/>
            <person name="Birren B."/>
        </authorList>
    </citation>
    <scope>NUCLEOTIDE SEQUENCE [LARGE SCALE GENOMIC DNA]</scope>
    <source>
        <strain evidence="2 3">JP610</strain>
    </source>
</reference>
<dbReference type="AlphaFoldDB" id="A0A0L0F2K0"/>
<evidence type="ECO:0000259" key="1">
    <source>
        <dbReference type="Pfam" id="PF01145"/>
    </source>
</evidence>
<proteinExistence type="predicted"/>
<accession>A0A0L0F2K0</accession>
<dbReference type="InterPro" id="IPR001972">
    <property type="entry name" value="Stomatin_HflK_fam"/>
</dbReference>
<dbReference type="EMBL" id="KQ249851">
    <property type="protein sequence ID" value="KNC70950.1"/>
    <property type="molecule type" value="Genomic_DNA"/>
</dbReference>
<keyword evidence="3" id="KW-1185">Reference proteome</keyword>
<dbReference type="GeneID" id="25917022"/>
<feature type="domain" description="Band 7" evidence="1">
    <location>
        <begin position="2"/>
        <end position="76"/>
    </location>
</feature>
<dbReference type="OrthoDB" id="434619at2759"/>